<proteinExistence type="inferred from homology"/>
<dbReference type="Proteomes" id="UP001277471">
    <property type="component" value="Unassembled WGS sequence"/>
</dbReference>
<dbReference type="PROSITE" id="PS01302">
    <property type="entry name" value="UPF0758"/>
    <property type="match status" value="1"/>
</dbReference>
<dbReference type="CDD" id="cd08071">
    <property type="entry name" value="MPN_DUF2466"/>
    <property type="match status" value="1"/>
</dbReference>
<dbReference type="Proteomes" id="UP000298774">
    <property type="component" value="Chromosome"/>
</dbReference>
<dbReference type="RefSeq" id="WP_035671618.1">
    <property type="nucleotide sequence ID" value="NZ_CP012914.1"/>
</dbReference>
<accession>A0A0P0F5B7</accession>
<keyword evidence="4" id="KW-0862">Zinc</keyword>
<evidence type="ECO:0000256" key="5">
    <source>
        <dbReference type="ARBA" id="ARBA00023049"/>
    </source>
</evidence>
<name>A0A0P0F5B7_AZOBR</name>
<reference evidence="9 12" key="2">
    <citation type="submission" date="2023-11" db="EMBL/GenBank/DDBJ databases">
        <title>MicrobeMod: A computational toolkit for identifying prokaryotic methylation and restriction-modification with nanopore sequencing.</title>
        <authorList>
            <person name="Crits-Christoph A."/>
            <person name="Kang S.C."/>
            <person name="Lee H."/>
            <person name="Ostrov N."/>
        </authorList>
    </citation>
    <scope>NUCLEOTIDE SEQUENCE [LARGE SCALE GENOMIC DNA]</scope>
    <source>
        <strain evidence="9 12">ATCC 29145</strain>
    </source>
</reference>
<dbReference type="EMBL" id="JAWXYC010000004">
    <property type="protein sequence ID" value="MDX5954753.1"/>
    <property type="molecule type" value="Genomic_DNA"/>
</dbReference>
<dbReference type="InterPro" id="IPR025657">
    <property type="entry name" value="RadC_JAB"/>
</dbReference>
<dbReference type="PANTHER" id="PTHR30471:SF3">
    <property type="entry name" value="UPF0758 PROTEIN YEES-RELATED"/>
    <property type="match status" value="1"/>
</dbReference>
<keyword evidence="12" id="KW-1185">Reference proteome</keyword>
<evidence type="ECO:0000313" key="12">
    <source>
        <dbReference type="Proteomes" id="UP001277471"/>
    </source>
</evidence>
<evidence type="ECO:0000259" key="8">
    <source>
        <dbReference type="PROSITE" id="PS50249"/>
    </source>
</evidence>
<dbReference type="GeneID" id="56452376"/>
<keyword evidence="1" id="KW-0645">Protease</keyword>
<keyword evidence="2" id="KW-0479">Metal-binding</keyword>
<evidence type="ECO:0000256" key="4">
    <source>
        <dbReference type="ARBA" id="ARBA00022833"/>
    </source>
</evidence>
<dbReference type="NCBIfam" id="TIGR00608">
    <property type="entry name" value="radc"/>
    <property type="match status" value="1"/>
</dbReference>
<dbReference type="SUPFAM" id="SSF102712">
    <property type="entry name" value="JAB1/MPN domain"/>
    <property type="match status" value="1"/>
</dbReference>
<dbReference type="GO" id="GO:0046872">
    <property type="term" value="F:metal ion binding"/>
    <property type="evidence" value="ECO:0007669"/>
    <property type="project" value="UniProtKB-KW"/>
</dbReference>
<reference evidence="10 11" key="1">
    <citation type="submission" date="2018-09" db="EMBL/GenBank/DDBJ databases">
        <title>Whole genome based analysis of evolution and adaptive divergence in Indian and Brazilian strains of Azospirillum brasilense.</title>
        <authorList>
            <person name="Singh C."/>
            <person name="Tripathi A.K."/>
        </authorList>
    </citation>
    <scope>NUCLEOTIDE SEQUENCE [LARGE SCALE GENOMIC DNA]</scope>
    <source>
        <strain evidence="10 11">MTCC4038</strain>
    </source>
</reference>
<dbReference type="Pfam" id="PF04002">
    <property type="entry name" value="RadC"/>
    <property type="match status" value="1"/>
</dbReference>
<dbReference type="KEGG" id="abf:AMK58_11380"/>
<evidence type="ECO:0000313" key="11">
    <source>
        <dbReference type="Proteomes" id="UP000298774"/>
    </source>
</evidence>
<dbReference type="InterPro" id="IPR001405">
    <property type="entry name" value="UPF0758"/>
</dbReference>
<dbReference type="InterPro" id="IPR020891">
    <property type="entry name" value="UPF0758_CS"/>
</dbReference>
<dbReference type="GO" id="GO:0008237">
    <property type="term" value="F:metallopeptidase activity"/>
    <property type="evidence" value="ECO:0007669"/>
    <property type="project" value="UniProtKB-KW"/>
</dbReference>
<evidence type="ECO:0000256" key="3">
    <source>
        <dbReference type="ARBA" id="ARBA00022801"/>
    </source>
</evidence>
<dbReference type="GO" id="GO:0006508">
    <property type="term" value="P:proteolysis"/>
    <property type="evidence" value="ECO:0007669"/>
    <property type="project" value="UniProtKB-KW"/>
</dbReference>
<dbReference type="AlphaFoldDB" id="A0A0P0F5B7"/>
<dbReference type="Gene3D" id="3.40.140.10">
    <property type="entry name" value="Cytidine Deaminase, domain 2"/>
    <property type="match status" value="1"/>
</dbReference>
<gene>
    <name evidence="9" type="primary">radC</name>
    <name evidence="10" type="ORF">D3868_05570</name>
    <name evidence="9" type="ORF">SIM66_26655</name>
</gene>
<keyword evidence="5" id="KW-0482">Metalloprotease</keyword>
<dbReference type="PROSITE" id="PS50249">
    <property type="entry name" value="MPN"/>
    <property type="match status" value="1"/>
</dbReference>
<evidence type="ECO:0000313" key="10">
    <source>
        <dbReference type="EMBL" id="QCO08557.1"/>
    </source>
</evidence>
<feature type="region of interest" description="Disordered" evidence="7">
    <location>
        <begin position="1"/>
        <end position="48"/>
    </location>
</feature>
<dbReference type="EMBL" id="CP032339">
    <property type="protein sequence ID" value="QCO08557.1"/>
    <property type="molecule type" value="Genomic_DNA"/>
</dbReference>
<dbReference type="InterPro" id="IPR037518">
    <property type="entry name" value="MPN"/>
</dbReference>
<organism evidence="10 11">
    <name type="scientific">Azospirillum brasilense</name>
    <dbReference type="NCBI Taxonomy" id="192"/>
    <lineage>
        <taxon>Bacteria</taxon>
        <taxon>Pseudomonadati</taxon>
        <taxon>Pseudomonadota</taxon>
        <taxon>Alphaproteobacteria</taxon>
        <taxon>Rhodospirillales</taxon>
        <taxon>Azospirillaceae</taxon>
        <taxon>Azospirillum</taxon>
    </lineage>
</organism>
<feature type="domain" description="MPN" evidence="8">
    <location>
        <begin position="145"/>
        <end position="267"/>
    </location>
</feature>
<keyword evidence="3" id="KW-0378">Hydrolase</keyword>
<evidence type="ECO:0000256" key="2">
    <source>
        <dbReference type="ARBA" id="ARBA00022723"/>
    </source>
</evidence>
<dbReference type="PANTHER" id="PTHR30471">
    <property type="entry name" value="DNA REPAIR PROTEIN RADC"/>
    <property type="match status" value="1"/>
</dbReference>
<protein>
    <submittedName>
        <fullName evidence="9">DNA repair protein RadC</fullName>
    </submittedName>
    <submittedName>
        <fullName evidence="10">JAB domain-containing protein</fullName>
    </submittedName>
</protein>
<evidence type="ECO:0000256" key="1">
    <source>
        <dbReference type="ARBA" id="ARBA00022670"/>
    </source>
</evidence>
<feature type="compositionally biased region" description="Basic and acidic residues" evidence="7">
    <location>
        <begin position="31"/>
        <end position="42"/>
    </location>
</feature>
<sequence length="267" mass="29478">MAGRKSTKRSGEAAEAQGLPGLEPPPDVSVEEAHQEAHQEAHHKGHRQRLYTRFLDGGPDALQDYELLEMILFAVNPRRDVKPLAKALIRDFGDIWSVVNAPPPRLRGYCVGEVSLASDKAVAMLRAVGAAALRGMRQRVMDRPVLANWQSLLDYCTAAMAHQPMEQFRLLFLDRKNKLIADEVQQTGTVDHTPVYPREVVRRALELSASAIILVHNHPSGDPTPSRADVEMTKEILRAAHSLGIAVHDHVIVGKGKHVSFKAQGLL</sequence>
<evidence type="ECO:0000256" key="7">
    <source>
        <dbReference type="SAM" id="MobiDB-lite"/>
    </source>
</evidence>
<comment type="similarity">
    <text evidence="6">Belongs to the UPF0758 family.</text>
</comment>
<dbReference type="NCBIfam" id="NF000642">
    <property type="entry name" value="PRK00024.1"/>
    <property type="match status" value="1"/>
</dbReference>
<evidence type="ECO:0000256" key="6">
    <source>
        <dbReference type="RuleBase" id="RU003797"/>
    </source>
</evidence>
<evidence type="ECO:0000313" key="9">
    <source>
        <dbReference type="EMBL" id="MDX5954753.1"/>
    </source>
</evidence>